<accession>A0A2K8MA81</accession>
<dbReference type="OrthoDB" id="7543403at2"/>
<reference evidence="2 3" key="1">
    <citation type="submission" date="2017-11" db="EMBL/GenBank/DDBJ databases">
        <title>Complete genome sequence of Sphingomonas sp. Strain Cra20, a psychrotolerant potential plant growth promoting rhizobacteria.</title>
        <authorList>
            <person name="Luo Y."/>
        </authorList>
    </citation>
    <scope>NUCLEOTIDE SEQUENCE [LARGE SCALE GENOMIC DNA]</scope>
    <source>
        <strain evidence="2 3">Cra20</strain>
    </source>
</reference>
<keyword evidence="1" id="KW-0732">Signal</keyword>
<proteinExistence type="predicted"/>
<dbReference type="EMBL" id="CP024923">
    <property type="protein sequence ID" value="ATY30783.1"/>
    <property type="molecule type" value="Genomic_DNA"/>
</dbReference>
<gene>
    <name evidence="2" type="ORF">CVN68_01215</name>
</gene>
<name>A0A2K8MA81_9SPHN</name>
<keyword evidence="3" id="KW-1185">Reference proteome</keyword>
<protein>
    <submittedName>
        <fullName evidence="2">Uncharacterized protein</fullName>
    </submittedName>
</protein>
<evidence type="ECO:0000256" key="1">
    <source>
        <dbReference type="SAM" id="SignalP"/>
    </source>
</evidence>
<dbReference type="KEGG" id="sphc:CVN68_01215"/>
<dbReference type="RefSeq" id="WP_100280595.1">
    <property type="nucleotide sequence ID" value="NZ_CP024923.1"/>
</dbReference>
<dbReference type="Proteomes" id="UP000229081">
    <property type="component" value="Chromosome"/>
</dbReference>
<feature type="signal peptide" evidence="1">
    <location>
        <begin position="1"/>
        <end position="21"/>
    </location>
</feature>
<evidence type="ECO:0000313" key="2">
    <source>
        <dbReference type="EMBL" id="ATY30783.1"/>
    </source>
</evidence>
<feature type="chain" id="PRO_5014596825" evidence="1">
    <location>
        <begin position="22"/>
        <end position="361"/>
    </location>
</feature>
<evidence type="ECO:0000313" key="3">
    <source>
        <dbReference type="Proteomes" id="UP000229081"/>
    </source>
</evidence>
<sequence>MARLWPLAALAALALPGAASAQLYEGKAGTAPIIVELDEGDGAPSGRYFYRSTRLDIALDGERGADGLTLRARSTGDRLALKPVGTGWAGTLTTAKGKRLPVSLAPATPPPAPAGAPADLGGYDRLQLAGLRLEAGPPERIGTRTIRWYTERLTGTRLFRIESGYAATALHKINAALNVTQWQHVRNWFGCPGYDGGAGIDSDEAGPVYLDDSRVSYAWRTSWGCAGAAHPDFGAQGIIYDARTGAEIKLDDLLRFGEAPPPPERADGWYAYRGTVFAPGLVALLKRHHPAEMAASEADGCNYDDPEVWRFPEAWLTPDGLFVAAYFARIARACDAPEWAVIPWRALNGPAARGSPARAGS</sequence>
<organism evidence="2 3">
    <name type="scientific">Sphingomonas psychrotolerans</name>
    <dbReference type="NCBI Taxonomy" id="1327635"/>
    <lineage>
        <taxon>Bacteria</taxon>
        <taxon>Pseudomonadati</taxon>
        <taxon>Pseudomonadota</taxon>
        <taxon>Alphaproteobacteria</taxon>
        <taxon>Sphingomonadales</taxon>
        <taxon>Sphingomonadaceae</taxon>
        <taxon>Sphingomonas</taxon>
    </lineage>
</organism>
<dbReference type="AlphaFoldDB" id="A0A2K8MA81"/>